<dbReference type="Proteomes" id="UP000821837">
    <property type="component" value="Unassembled WGS sequence"/>
</dbReference>
<organism evidence="1 2">
    <name type="scientific">Rhipicephalus sanguineus</name>
    <name type="common">Brown dog tick</name>
    <name type="synonym">Ixodes sanguineus</name>
    <dbReference type="NCBI Taxonomy" id="34632"/>
    <lineage>
        <taxon>Eukaryota</taxon>
        <taxon>Metazoa</taxon>
        <taxon>Ecdysozoa</taxon>
        <taxon>Arthropoda</taxon>
        <taxon>Chelicerata</taxon>
        <taxon>Arachnida</taxon>
        <taxon>Acari</taxon>
        <taxon>Parasitiformes</taxon>
        <taxon>Ixodida</taxon>
        <taxon>Ixodoidea</taxon>
        <taxon>Ixodidae</taxon>
        <taxon>Rhipicephalinae</taxon>
        <taxon>Rhipicephalus</taxon>
        <taxon>Rhipicephalus</taxon>
    </lineage>
</organism>
<sequence>MHAHYPGGVDPWYRSAIEFDDADCVDATLPNPINLEECLGTSLDICEGTEQEVVEAVVTVVECVASRLVDISPIGALAALIDLVGLVVGSLGVLGSELDSVTNILTPLCAVVDVPGCISMLSGSDTCYRPIPVSLPGYLDIGGCLDNAVDVCEAGEVATDEALMKLVNAIVCLVGELMDADAGSEIATALSCTVVTLVESAASSGGLLTQATLGTLTSVIGTTITCK</sequence>
<proteinExistence type="predicted"/>
<evidence type="ECO:0000313" key="2">
    <source>
        <dbReference type="Proteomes" id="UP000821837"/>
    </source>
</evidence>
<dbReference type="VEuPathDB" id="VectorBase:RSAN_034343"/>
<gene>
    <name evidence="1" type="ORF">HPB52_011609</name>
</gene>
<accession>A0A9D4SS62</accession>
<evidence type="ECO:0000313" key="1">
    <source>
        <dbReference type="EMBL" id="KAH7943777.1"/>
    </source>
</evidence>
<name>A0A9D4SS62_RHISA</name>
<protein>
    <submittedName>
        <fullName evidence="1">Uncharacterized protein</fullName>
    </submittedName>
</protein>
<dbReference type="AlphaFoldDB" id="A0A9D4SS62"/>
<comment type="caution">
    <text evidence="1">The sequence shown here is derived from an EMBL/GenBank/DDBJ whole genome shotgun (WGS) entry which is preliminary data.</text>
</comment>
<dbReference type="EMBL" id="JABSTV010001253">
    <property type="protein sequence ID" value="KAH7943777.1"/>
    <property type="molecule type" value="Genomic_DNA"/>
</dbReference>
<reference evidence="1" key="2">
    <citation type="submission" date="2021-09" db="EMBL/GenBank/DDBJ databases">
        <authorList>
            <person name="Jia N."/>
            <person name="Wang J."/>
            <person name="Shi W."/>
            <person name="Du L."/>
            <person name="Sun Y."/>
            <person name="Zhan W."/>
            <person name="Jiang J."/>
            <person name="Wang Q."/>
            <person name="Zhang B."/>
            <person name="Ji P."/>
            <person name="Sakyi L.B."/>
            <person name="Cui X."/>
            <person name="Yuan T."/>
            <person name="Jiang B."/>
            <person name="Yang W."/>
            <person name="Lam T.T.-Y."/>
            <person name="Chang Q."/>
            <person name="Ding S."/>
            <person name="Wang X."/>
            <person name="Zhu J."/>
            <person name="Ruan X."/>
            <person name="Zhao L."/>
            <person name="Wei J."/>
            <person name="Que T."/>
            <person name="Du C."/>
            <person name="Cheng J."/>
            <person name="Dai P."/>
            <person name="Han X."/>
            <person name="Huang E."/>
            <person name="Gao Y."/>
            <person name="Liu J."/>
            <person name="Shao H."/>
            <person name="Ye R."/>
            <person name="Li L."/>
            <person name="Wei W."/>
            <person name="Wang X."/>
            <person name="Wang C."/>
            <person name="Huo Q."/>
            <person name="Li W."/>
            <person name="Guo W."/>
            <person name="Chen H."/>
            <person name="Chen S."/>
            <person name="Zhou L."/>
            <person name="Zhou L."/>
            <person name="Ni X."/>
            <person name="Tian J."/>
            <person name="Zhou Y."/>
            <person name="Sheng Y."/>
            <person name="Liu T."/>
            <person name="Pan Y."/>
            <person name="Xia L."/>
            <person name="Li J."/>
            <person name="Zhao F."/>
            <person name="Cao W."/>
        </authorList>
    </citation>
    <scope>NUCLEOTIDE SEQUENCE</scope>
    <source>
        <strain evidence="1">Rsan-2018</strain>
        <tissue evidence="1">Larvae</tissue>
    </source>
</reference>
<keyword evidence="2" id="KW-1185">Reference proteome</keyword>
<reference evidence="1" key="1">
    <citation type="journal article" date="2020" name="Cell">
        <title>Large-Scale Comparative Analyses of Tick Genomes Elucidate Their Genetic Diversity and Vector Capacities.</title>
        <authorList>
            <consortium name="Tick Genome and Microbiome Consortium (TIGMIC)"/>
            <person name="Jia N."/>
            <person name="Wang J."/>
            <person name="Shi W."/>
            <person name="Du L."/>
            <person name="Sun Y."/>
            <person name="Zhan W."/>
            <person name="Jiang J.F."/>
            <person name="Wang Q."/>
            <person name="Zhang B."/>
            <person name="Ji P."/>
            <person name="Bell-Sakyi L."/>
            <person name="Cui X.M."/>
            <person name="Yuan T.T."/>
            <person name="Jiang B.G."/>
            <person name="Yang W.F."/>
            <person name="Lam T.T."/>
            <person name="Chang Q.C."/>
            <person name="Ding S.J."/>
            <person name="Wang X.J."/>
            <person name="Zhu J.G."/>
            <person name="Ruan X.D."/>
            <person name="Zhao L."/>
            <person name="Wei J.T."/>
            <person name="Ye R.Z."/>
            <person name="Que T.C."/>
            <person name="Du C.H."/>
            <person name="Zhou Y.H."/>
            <person name="Cheng J.X."/>
            <person name="Dai P.F."/>
            <person name="Guo W.B."/>
            <person name="Han X.H."/>
            <person name="Huang E.J."/>
            <person name="Li L.F."/>
            <person name="Wei W."/>
            <person name="Gao Y.C."/>
            <person name="Liu J.Z."/>
            <person name="Shao H.Z."/>
            <person name="Wang X."/>
            <person name="Wang C.C."/>
            <person name="Yang T.C."/>
            <person name="Huo Q.B."/>
            <person name="Li W."/>
            <person name="Chen H.Y."/>
            <person name="Chen S.E."/>
            <person name="Zhou L.G."/>
            <person name="Ni X.B."/>
            <person name="Tian J.H."/>
            <person name="Sheng Y."/>
            <person name="Liu T."/>
            <person name="Pan Y.S."/>
            <person name="Xia L.Y."/>
            <person name="Li J."/>
            <person name="Zhao F."/>
            <person name="Cao W.C."/>
        </authorList>
    </citation>
    <scope>NUCLEOTIDE SEQUENCE</scope>
    <source>
        <strain evidence="1">Rsan-2018</strain>
    </source>
</reference>